<dbReference type="GO" id="GO:0046872">
    <property type="term" value="F:metal ion binding"/>
    <property type="evidence" value="ECO:0007669"/>
    <property type="project" value="UniProtKB-KW"/>
</dbReference>
<dbReference type="OrthoDB" id="9772456at2"/>
<keyword evidence="4 7" id="KW-0479">Metal-binding</keyword>
<dbReference type="EC" id="3.1.3.25" evidence="3"/>
<dbReference type="InterPro" id="IPR000760">
    <property type="entry name" value="Inositol_monophosphatase-like"/>
</dbReference>
<gene>
    <name evidence="8" type="ORF">BA70_07990</name>
</gene>
<dbReference type="AlphaFoldDB" id="A0A081LFI0"/>
<dbReference type="RefSeq" id="WP_034318102.1">
    <property type="nucleotide sequence ID" value="NZ_JAVIKA010000002.1"/>
</dbReference>
<evidence type="ECO:0000256" key="6">
    <source>
        <dbReference type="ARBA" id="ARBA00022842"/>
    </source>
</evidence>
<dbReference type="FunFam" id="3.30.540.10:FF:000003">
    <property type="entry name" value="Inositol-1-monophosphatase"/>
    <property type="match status" value="1"/>
</dbReference>
<evidence type="ECO:0000313" key="9">
    <source>
        <dbReference type="Proteomes" id="UP000028091"/>
    </source>
</evidence>
<name>A0A081LFI0_9BACI</name>
<dbReference type="eggNOG" id="COG0483">
    <property type="taxonomic scope" value="Bacteria"/>
</dbReference>
<keyword evidence="6 7" id="KW-0460">Magnesium</keyword>
<dbReference type="PANTHER" id="PTHR20854:SF4">
    <property type="entry name" value="INOSITOL-1-MONOPHOSPHATASE-RELATED"/>
    <property type="match status" value="1"/>
</dbReference>
<feature type="binding site" evidence="7">
    <location>
        <position position="69"/>
    </location>
    <ligand>
        <name>Mg(2+)</name>
        <dbReference type="ChEBI" id="CHEBI:18420"/>
        <label>1</label>
        <note>catalytic</note>
    </ligand>
</feature>
<comment type="cofactor">
    <cofactor evidence="2 7">
        <name>Mg(2+)</name>
        <dbReference type="ChEBI" id="CHEBI:18420"/>
    </cofactor>
</comment>
<dbReference type="GO" id="GO:0006020">
    <property type="term" value="P:inositol metabolic process"/>
    <property type="evidence" value="ECO:0007669"/>
    <property type="project" value="TreeGrafter"/>
</dbReference>
<dbReference type="Gene3D" id="3.30.540.10">
    <property type="entry name" value="Fructose-1,6-Bisphosphatase, subunit A, domain 1"/>
    <property type="match status" value="1"/>
</dbReference>
<sequence>MTNWVEIDRLAKLWVKEAGSRIKASMQEGLSIETKSNPNDLVTNIDKETERFFIEKIQSTFSDHHILGEEGQGEEVTSLGGIVWIIDPIDGTMNFIHQKRNFAISIGIFENGVGKIGLIYDVIHDELYHAVKGEGAYMNDTLLPPLKDVAIEKAIVGINPTWAIESPYFDAKPFARLVRDVRGTRTIGSAALELAYIASGRSDAYITLRLAPWDYAAGCVLLDEVGAVYSNIHGERLTFLEKNSIVAGNRSICEKILHDYIKGSGNKR</sequence>
<accession>A0A081LFI0</accession>
<evidence type="ECO:0000313" key="8">
    <source>
        <dbReference type="EMBL" id="KEP28006.1"/>
    </source>
</evidence>
<dbReference type="Pfam" id="PF00459">
    <property type="entry name" value="Inositol_P"/>
    <property type="match status" value="1"/>
</dbReference>
<dbReference type="Proteomes" id="UP000028091">
    <property type="component" value="Unassembled WGS sequence"/>
</dbReference>
<evidence type="ECO:0000256" key="5">
    <source>
        <dbReference type="ARBA" id="ARBA00022801"/>
    </source>
</evidence>
<dbReference type="PANTHER" id="PTHR20854">
    <property type="entry name" value="INOSITOL MONOPHOSPHATASE"/>
    <property type="match status" value="1"/>
</dbReference>
<dbReference type="CDD" id="cd01637">
    <property type="entry name" value="IMPase_like"/>
    <property type="match status" value="1"/>
</dbReference>
<evidence type="ECO:0000256" key="2">
    <source>
        <dbReference type="ARBA" id="ARBA00001946"/>
    </source>
</evidence>
<dbReference type="GO" id="GO:0007165">
    <property type="term" value="P:signal transduction"/>
    <property type="evidence" value="ECO:0007669"/>
    <property type="project" value="TreeGrafter"/>
</dbReference>
<reference evidence="8 9" key="1">
    <citation type="submission" date="2012-09" db="EMBL/GenBank/DDBJ databases">
        <title>Genome Sequence of Bacillus sp. DW5-4.</title>
        <authorList>
            <person name="Lai Q."/>
            <person name="Liu Y."/>
            <person name="Shao Z."/>
        </authorList>
    </citation>
    <scope>NUCLEOTIDE SEQUENCE [LARGE SCALE GENOMIC DNA]</scope>
    <source>
        <strain evidence="8 9">DW5-4</strain>
    </source>
</reference>
<feature type="binding site" evidence="7">
    <location>
        <position position="89"/>
    </location>
    <ligand>
        <name>Mg(2+)</name>
        <dbReference type="ChEBI" id="CHEBI:18420"/>
        <label>1</label>
        <note>catalytic</note>
    </ligand>
</feature>
<dbReference type="InterPro" id="IPR020550">
    <property type="entry name" value="Inositol_monophosphatase_CS"/>
</dbReference>
<keyword evidence="9" id="KW-1185">Reference proteome</keyword>
<evidence type="ECO:0000256" key="1">
    <source>
        <dbReference type="ARBA" id="ARBA00001033"/>
    </source>
</evidence>
<dbReference type="EMBL" id="JOTP01000002">
    <property type="protein sequence ID" value="KEP28006.1"/>
    <property type="molecule type" value="Genomic_DNA"/>
</dbReference>
<protein>
    <recommendedName>
        <fullName evidence="3">inositol-phosphate phosphatase</fullName>
        <ecNumber evidence="3">3.1.3.25</ecNumber>
    </recommendedName>
</protein>
<feature type="binding site" evidence="7">
    <location>
        <position position="90"/>
    </location>
    <ligand>
        <name>Mg(2+)</name>
        <dbReference type="ChEBI" id="CHEBI:18420"/>
        <label>2</label>
    </ligand>
</feature>
<comment type="catalytic activity">
    <reaction evidence="1">
        <text>a myo-inositol phosphate + H2O = myo-inositol + phosphate</text>
        <dbReference type="Rhea" id="RHEA:24056"/>
        <dbReference type="ChEBI" id="CHEBI:15377"/>
        <dbReference type="ChEBI" id="CHEBI:17268"/>
        <dbReference type="ChEBI" id="CHEBI:43474"/>
        <dbReference type="ChEBI" id="CHEBI:84139"/>
        <dbReference type="EC" id="3.1.3.25"/>
    </reaction>
</comment>
<dbReference type="GO" id="GO:0046854">
    <property type="term" value="P:phosphatidylinositol phosphate biosynthetic process"/>
    <property type="evidence" value="ECO:0007669"/>
    <property type="project" value="InterPro"/>
</dbReference>
<feature type="binding site" evidence="7">
    <location>
        <position position="214"/>
    </location>
    <ligand>
        <name>Mg(2+)</name>
        <dbReference type="ChEBI" id="CHEBI:18420"/>
        <label>1</label>
        <note>catalytic</note>
    </ligand>
</feature>
<dbReference type="PROSITE" id="PS00629">
    <property type="entry name" value="IMP_1"/>
    <property type="match status" value="1"/>
</dbReference>
<dbReference type="SUPFAM" id="SSF56655">
    <property type="entry name" value="Carbohydrate phosphatase"/>
    <property type="match status" value="1"/>
</dbReference>
<comment type="caution">
    <text evidence="8">The sequence shown here is derived from an EMBL/GenBank/DDBJ whole genome shotgun (WGS) entry which is preliminary data.</text>
</comment>
<dbReference type="PROSITE" id="PS00630">
    <property type="entry name" value="IMP_2"/>
    <property type="match status" value="1"/>
</dbReference>
<evidence type="ECO:0000256" key="4">
    <source>
        <dbReference type="ARBA" id="ARBA00022723"/>
    </source>
</evidence>
<keyword evidence="5" id="KW-0378">Hydrolase</keyword>
<evidence type="ECO:0000256" key="7">
    <source>
        <dbReference type="PIRSR" id="PIRSR600760-2"/>
    </source>
</evidence>
<dbReference type="Gene3D" id="3.40.190.80">
    <property type="match status" value="1"/>
</dbReference>
<dbReference type="PRINTS" id="PR00377">
    <property type="entry name" value="IMPHPHTASES"/>
</dbReference>
<proteinExistence type="predicted"/>
<feature type="binding site" evidence="7">
    <location>
        <position position="87"/>
    </location>
    <ligand>
        <name>Mg(2+)</name>
        <dbReference type="ChEBI" id="CHEBI:18420"/>
        <label>1</label>
        <note>catalytic</note>
    </ligand>
</feature>
<organism evidence="8 9">
    <name type="scientific">Bacillus zhangzhouensis</name>
    <dbReference type="NCBI Taxonomy" id="1178540"/>
    <lineage>
        <taxon>Bacteria</taxon>
        <taxon>Bacillati</taxon>
        <taxon>Bacillota</taxon>
        <taxon>Bacilli</taxon>
        <taxon>Bacillales</taxon>
        <taxon>Bacillaceae</taxon>
        <taxon>Bacillus</taxon>
    </lineage>
</organism>
<dbReference type="InterPro" id="IPR020583">
    <property type="entry name" value="Inositol_monoP_metal-BS"/>
</dbReference>
<evidence type="ECO:0000256" key="3">
    <source>
        <dbReference type="ARBA" id="ARBA00013106"/>
    </source>
</evidence>
<dbReference type="GO" id="GO:0008934">
    <property type="term" value="F:inositol monophosphate 1-phosphatase activity"/>
    <property type="evidence" value="ECO:0007669"/>
    <property type="project" value="TreeGrafter"/>
</dbReference>